<dbReference type="AlphaFoldDB" id="A0A8A3PK61"/>
<dbReference type="EMBL" id="CP063410">
    <property type="protein sequence ID" value="QSZ35742.1"/>
    <property type="molecule type" value="Genomic_DNA"/>
</dbReference>
<evidence type="ECO:0000313" key="2">
    <source>
        <dbReference type="Proteomes" id="UP000672032"/>
    </source>
</evidence>
<proteinExistence type="predicted"/>
<reference evidence="1" key="1">
    <citation type="submission" date="2020-10" db="EMBL/GenBank/DDBJ databases">
        <title>Genome Sequence of Monilinia vaccinii-corymbosi Sheds Light on Mummy Berry Disease Infection of Blueberry and Mating Type.</title>
        <authorList>
            <person name="Yow A.G."/>
            <person name="Zhang Y."/>
            <person name="Bansal K."/>
            <person name="Eacker S.M."/>
            <person name="Sullivan S."/>
            <person name="Liachko I."/>
            <person name="Cubeta M.A."/>
            <person name="Rollins J.A."/>
            <person name="Ashrafi H."/>
        </authorList>
    </citation>
    <scope>NUCLEOTIDE SEQUENCE</scope>
    <source>
        <strain evidence="1">RL-1</strain>
    </source>
</reference>
<sequence length="494" mass="57234">MVSKQIVIRPDDAGDFEKAVAQVFDVIKWYPDYTLSSHSCYLDQYRCILFLSPAPSFEYHLHYESRYITFAQHHKARIDNAAKRFEVEHLWKMPGGYALVKEFISFMPAGDSETSHRLGASDSRRVITLMDTNLKDSGYDRLVCDLAIQEDMDVMMHHHRLAKPGSKSVCQDEIKRTDSECSMTSTPANGDSEPHTPVDDDPVTSNWLIDFDDSPLGIPALEATNSGKVDTETLSAIKVAELEKTIQHREIQLQARESKLKQREHNITIQETSIKGRESTIDIRERNLQSSWTRYGSFDFATQKLELDLQKKESAMDQRGRDIENAEYYLRAREDWMMEQEKKLIMQYANVKERADAVESLEESVTLRNKLSLERQDRLDEREQLAILDRNGLKAGVEKVTRREEKVKKREVDVRGAEGVMRAREATLREEQSKLPQAARRLRMEKERADAALTDRELSVLEREQRVQALETTLKVEREIIQTRFRDGEEMMKK</sequence>
<name>A0A8A3PK61_9HELO</name>
<dbReference type="Proteomes" id="UP000672032">
    <property type="component" value="Chromosome 6"/>
</dbReference>
<protein>
    <submittedName>
        <fullName evidence="1">Uncharacterized protein</fullName>
    </submittedName>
</protein>
<organism evidence="1 2">
    <name type="scientific">Monilinia vaccinii-corymbosi</name>
    <dbReference type="NCBI Taxonomy" id="61207"/>
    <lineage>
        <taxon>Eukaryota</taxon>
        <taxon>Fungi</taxon>
        <taxon>Dikarya</taxon>
        <taxon>Ascomycota</taxon>
        <taxon>Pezizomycotina</taxon>
        <taxon>Leotiomycetes</taxon>
        <taxon>Helotiales</taxon>
        <taxon>Sclerotiniaceae</taxon>
        <taxon>Monilinia</taxon>
    </lineage>
</organism>
<evidence type="ECO:0000313" key="1">
    <source>
        <dbReference type="EMBL" id="QSZ35742.1"/>
    </source>
</evidence>
<dbReference type="OrthoDB" id="3551055at2759"/>
<keyword evidence="2" id="KW-1185">Reference proteome</keyword>
<accession>A0A8A3PK61</accession>
<gene>
    <name evidence="1" type="ORF">DSL72_006864</name>
</gene>